<keyword evidence="2" id="KW-1133">Transmembrane helix</keyword>
<proteinExistence type="predicted"/>
<protein>
    <recommendedName>
        <fullName evidence="5">DUF5362 domain-containing protein</fullName>
    </recommendedName>
</protein>
<comment type="caution">
    <text evidence="3">The sequence shown here is derived from an EMBL/GenBank/DDBJ whole genome shotgun (WGS) entry which is preliminary data.</text>
</comment>
<feature type="transmembrane region" description="Helical" evidence="2">
    <location>
        <begin position="129"/>
        <end position="157"/>
    </location>
</feature>
<evidence type="ECO:0000313" key="3">
    <source>
        <dbReference type="EMBL" id="OPX43652.1"/>
    </source>
</evidence>
<feature type="region of interest" description="Disordered" evidence="1">
    <location>
        <begin position="1"/>
        <end position="24"/>
    </location>
</feature>
<dbReference type="RefSeq" id="WP_080064804.1">
    <property type="nucleotide sequence ID" value="NZ_MZGX01000015.1"/>
</dbReference>
<sequence length="162" mass="18177">MDQQSDTINPAPGTPAENFHHSDSGYGTNGNTNVNYNYNPNYNQNYNQNFFMPSVLDSLAGWMKFLGIYTIVTGAITCIGIITAALGIPMIFAGIGLTNASKNLKEYRQFNNQFTLNNFFTYLNKYFKIYGIFAIIGIVISLIYIAFILIFAIMAVYTYNGY</sequence>
<reference evidence="3 4" key="1">
    <citation type="submission" date="2017-03" db="EMBL/GenBank/DDBJ databases">
        <title>Genome sequence of Clostridium hungatei DSM 14427.</title>
        <authorList>
            <person name="Poehlein A."/>
            <person name="Daniel R."/>
        </authorList>
    </citation>
    <scope>NUCLEOTIDE SEQUENCE [LARGE SCALE GENOMIC DNA]</scope>
    <source>
        <strain evidence="3 4">DSM 14427</strain>
    </source>
</reference>
<gene>
    <name evidence="3" type="ORF">CLHUN_23710</name>
</gene>
<dbReference type="InterPro" id="IPR035287">
    <property type="entry name" value="DUF5362"/>
</dbReference>
<dbReference type="AlphaFoldDB" id="A0A1V4SIC2"/>
<keyword evidence="2" id="KW-0812">Transmembrane</keyword>
<keyword evidence="2" id="KW-0472">Membrane</keyword>
<evidence type="ECO:0000256" key="1">
    <source>
        <dbReference type="SAM" id="MobiDB-lite"/>
    </source>
</evidence>
<organism evidence="3 4">
    <name type="scientific">Ruminiclostridium hungatei</name>
    <name type="common">Clostridium hungatei</name>
    <dbReference type="NCBI Taxonomy" id="48256"/>
    <lineage>
        <taxon>Bacteria</taxon>
        <taxon>Bacillati</taxon>
        <taxon>Bacillota</taxon>
        <taxon>Clostridia</taxon>
        <taxon>Eubacteriales</taxon>
        <taxon>Oscillospiraceae</taxon>
        <taxon>Ruminiclostridium</taxon>
    </lineage>
</organism>
<dbReference type="Proteomes" id="UP000191554">
    <property type="component" value="Unassembled WGS sequence"/>
</dbReference>
<feature type="transmembrane region" description="Helical" evidence="2">
    <location>
        <begin position="66"/>
        <end position="95"/>
    </location>
</feature>
<dbReference type="EMBL" id="MZGX01000015">
    <property type="protein sequence ID" value="OPX43652.1"/>
    <property type="molecule type" value="Genomic_DNA"/>
</dbReference>
<keyword evidence="4" id="KW-1185">Reference proteome</keyword>
<dbReference type="Pfam" id="PF17319">
    <property type="entry name" value="DUF5362"/>
    <property type="match status" value="1"/>
</dbReference>
<name>A0A1V4SIC2_RUMHU</name>
<accession>A0A1V4SIC2</accession>
<evidence type="ECO:0008006" key="5">
    <source>
        <dbReference type="Google" id="ProtNLM"/>
    </source>
</evidence>
<evidence type="ECO:0000313" key="4">
    <source>
        <dbReference type="Proteomes" id="UP000191554"/>
    </source>
</evidence>
<evidence type="ECO:0000256" key="2">
    <source>
        <dbReference type="SAM" id="Phobius"/>
    </source>
</evidence>